<feature type="transmembrane region" description="Helical" evidence="8">
    <location>
        <begin position="171"/>
        <end position="191"/>
    </location>
</feature>
<gene>
    <name evidence="10" type="ORF">UY81_C0016G0002</name>
</gene>
<protein>
    <recommendedName>
        <fullName evidence="9">Type II secretion system protein GspF domain-containing protein</fullName>
    </recommendedName>
</protein>
<reference evidence="10 11" key="1">
    <citation type="journal article" date="2015" name="Nature">
        <title>rRNA introns, odd ribosomes, and small enigmatic genomes across a large radiation of phyla.</title>
        <authorList>
            <person name="Brown C.T."/>
            <person name="Hug L.A."/>
            <person name="Thomas B.C."/>
            <person name="Sharon I."/>
            <person name="Castelle C.J."/>
            <person name="Singh A."/>
            <person name="Wilkins M.J."/>
            <person name="Williams K.H."/>
            <person name="Banfield J.F."/>
        </authorList>
    </citation>
    <scope>NUCLEOTIDE SEQUENCE [LARGE SCALE GENOMIC DNA]</scope>
</reference>
<dbReference type="InterPro" id="IPR003004">
    <property type="entry name" value="GspF/PilC"/>
</dbReference>
<feature type="transmembrane region" description="Helical" evidence="8">
    <location>
        <begin position="375"/>
        <end position="396"/>
    </location>
</feature>
<feature type="domain" description="Type II secretion system protein GspF" evidence="9">
    <location>
        <begin position="69"/>
        <end position="192"/>
    </location>
</feature>
<evidence type="ECO:0000256" key="8">
    <source>
        <dbReference type="SAM" id="Phobius"/>
    </source>
</evidence>
<evidence type="ECO:0000259" key="9">
    <source>
        <dbReference type="Pfam" id="PF00482"/>
    </source>
</evidence>
<evidence type="ECO:0000256" key="3">
    <source>
        <dbReference type="ARBA" id="ARBA00022475"/>
    </source>
</evidence>
<dbReference type="PANTHER" id="PTHR30012:SF0">
    <property type="entry name" value="TYPE II SECRETION SYSTEM PROTEIN F-RELATED"/>
    <property type="match status" value="1"/>
</dbReference>
<evidence type="ECO:0000256" key="6">
    <source>
        <dbReference type="ARBA" id="ARBA00022989"/>
    </source>
</evidence>
<feature type="transmembrane region" description="Helical" evidence="8">
    <location>
        <begin position="223"/>
        <end position="240"/>
    </location>
</feature>
<evidence type="ECO:0000313" key="10">
    <source>
        <dbReference type="EMBL" id="KKW36707.1"/>
    </source>
</evidence>
<sequence>MAVFEYTAKDSFGRDSTGIVEAPSEAMAQDLLKEKSLVVLSIAERRRKTLLQSTFGFFNRVPRRDVAIFARQLSVMIAATVPIVQALRILVKQTENVTFKIIISEIADEIDGGAKLSATLARYPRVFSDFFVHMVRSGETTGKLDETLNYLADQQEKDYDLISKIKGSMTYPIFILGALVVVGMLMMIFVIPQLTDVLTSGGQELPTSTRLLIGTSSFMQTKWWVLLLLAIGLAVAYRFIQRSEAGRNAIDRLKLKVPVFGNIFQKIYLVRFSRSLATLVASGIPITRALEIVADVIGNRLYRQLTIDTIEAIEGGKSISTIYGQSKDIPPMLSQMMSVGETTGKLDFVLDKLANFYSREVENSVANLVSLIEPFILVLMGVAVAMLVVSILLPMYNLSSAIS</sequence>
<keyword evidence="4" id="KW-0997">Cell inner membrane</keyword>
<comment type="subcellular location">
    <subcellularLocation>
        <location evidence="1">Cell inner membrane</location>
        <topology evidence="1">Multi-pass membrane protein</topology>
    </subcellularLocation>
</comment>
<name>A0A0G2A737_9BACT</name>
<keyword evidence="7 8" id="KW-0472">Membrane</keyword>
<dbReference type="Pfam" id="PF00482">
    <property type="entry name" value="T2SSF"/>
    <property type="match status" value="2"/>
</dbReference>
<keyword evidence="6 8" id="KW-1133">Transmembrane helix</keyword>
<dbReference type="InterPro" id="IPR018076">
    <property type="entry name" value="T2SS_GspF_dom"/>
</dbReference>
<dbReference type="GO" id="GO:0005886">
    <property type="term" value="C:plasma membrane"/>
    <property type="evidence" value="ECO:0007669"/>
    <property type="project" value="UniProtKB-SubCell"/>
</dbReference>
<dbReference type="PANTHER" id="PTHR30012">
    <property type="entry name" value="GENERAL SECRETION PATHWAY PROTEIN"/>
    <property type="match status" value="1"/>
</dbReference>
<evidence type="ECO:0000313" key="11">
    <source>
        <dbReference type="Proteomes" id="UP000034290"/>
    </source>
</evidence>
<evidence type="ECO:0000256" key="1">
    <source>
        <dbReference type="ARBA" id="ARBA00004429"/>
    </source>
</evidence>
<comment type="similarity">
    <text evidence="2">Belongs to the GSP F family.</text>
</comment>
<dbReference type="Proteomes" id="UP000034290">
    <property type="component" value="Unassembled WGS sequence"/>
</dbReference>
<keyword evidence="5 8" id="KW-0812">Transmembrane</keyword>
<evidence type="ECO:0000256" key="5">
    <source>
        <dbReference type="ARBA" id="ARBA00022692"/>
    </source>
</evidence>
<dbReference type="PRINTS" id="PR00812">
    <property type="entry name" value="BCTERIALGSPF"/>
</dbReference>
<dbReference type="InterPro" id="IPR042094">
    <property type="entry name" value="T2SS_GspF_sf"/>
</dbReference>
<dbReference type="FunFam" id="1.20.81.30:FF:000001">
    <property type="entry name" value="Type II secretion system protein F"/>
    <property type="match status" value="2"/>
</dbReference>
<dbReference type="AlphaFoldDB" id="A0A0G2A737"/>
<evidence type="ECO:0000256" key="4">
    <source>
        <dbReference type="ARBA" id="ARBA00022519"/>
    </source>
</evidence>
<accession>A0A0G2A737</accession>
<feature type="domain" description="Type II secretion system protein GspF" evidence="9">
    <location>
        <begin position="272"/>
        <end position="394"/>
    </location>
</feature>
<evidence type="ECO:0000256" key="2">
    <source>
        <dbReference type="ARBA" id="ARBA00005745"/>
    </source>
</evidence>
<organism evidence="10 11">
    <name type="scientific">Candidatus Giovannonibacteria bacterium GW2011_GWA2_53_7</name>
    <dbReference type="NCBI Taxonomy" id="1618650"/>
    <lineage>
        <taxon>Bacteria</taxon>
        <taxon>Candidatus Giovannoniibacteriota</taxon>
    </lineage>
</organism>
<dbReference type="EMBL" id="LCRM01000016">
    <property type="protein sequence ID" value="KKW36707.1"/>
    <property type="molecule type" value="Genomic_DNA"/>
</dbReference>
<keyword evidence="3" id="KW-1003">Cell membrane</keyword>
<comment type="caution">
    <text evidence="10">The sequence shown here is derived from an EMBL/GenBank/DDBJ whole genome shotgun (WGS) entry which is preliminary data.</text>
</comment>
<dbReference type="Gene3D" id="1.20.81.30">
    <property type="entry name" value="Type II secretion system (T2SS), domain F"/>
    <property type="match status" value="2"/>
</dbReference>
<evidence type="ECO:0000256" key="7">
    <source>
        <dbReference type="ARBA" id="ARBA00023136"/>
    </source>
</evidence>
<proteinExistence type="inferred from homology"/>